<dbReference type="PROSITE" id="PS50878">
    <property type="entry name" value="RT_POL"/>
    <property type="match status" value="1"/>
</dbReference>
<organism evidence="2">
    <name type="scientific">Glycine soja</name>
    <name type="common">Wild soybean</name>
    <dbReference type="NCBI Taxonomy" id="3848"/>
    <lineage>
        <taxon>Eukaryota</taxon>
        <taxon>Viridiplantae</taxon>
        <taxon>Streptophyta</taxon>
        <taxon>Embryophyta</taxon>
        <taxon>Tracheophyta</taxon>
        <taxon>Spermatophyta</taxon>
        <taxon>Magnoliopsida</taxon>
        <taxon>eudicotyledons</taxon>
        <taxon>Gunneridae</taxon>
        <taxon>Pentapetalae</taxon>
        <taxon>rosids</taxon>
        <taxon>fabids</taxon>
        <taxon>Fabales</taxon>
        <taxon>Fabaceae</taxon>
        <taxon>Papilionoideae</taxon>
        <taxon>50 kb inversion clade</taxon>
        <taxon>NPAAA clade</taxon>
        <taxon>indigoferoid/millettioid clade</taxon>
        <taxon>Phaseoleae</taxon>
        <taxon>Glycine</taxon>
        <taxon>Glycine subgen. Soja</taxon>
    </lineage>
</organism>
<dbReference type="InterPro" id="IPR043502">
    <property type="entry name" value="DNA/RNA_pol_sf"/>
</dbReference>
<feature type="non-terminal residue" evidence="2">
    <location>
        <position position="1"/>
    </location>
</feature>
<accession>A0A0B2QV76</accession>
<dbReference type="SUPFAM" id="SSF56672">
    <property type="entry name" value="DNA/RNA polymerases"/>
    <property type="match status" value="1"/>
</dbReference>
<evidence type="ECO:0000259" key="1">
    <source>
        <dbReference type="PROSITE" id="PS50878"/>
    </source>
</evidence>
<proteinExistence type="predicted"/>
<dbReference type="Proteomes" id="UP000053555">
    <property type="component" value="Unassembled WGS sequence"/>
</dbReference>
<dbReference type="AlphaFoldDB" id="A0A0B2QV76"/>
<dbReference type="InterPro" id="IPR000477">
    <property type="entry name" value="RT_dom"/>
</dbReference>
<feature type="domain" description="Reverse transcriptase" evidence="1">
    <location>
        <begin position="1"/>
        <end position="133"/>
    </location>
</feature>
<dbReference type="PANTHER" id="PTHR46890">
    <property type="entry name" value="NON-LTR RETROLELEMENT REVERSE TRANSCRIPTASE-LIKE PROTEIN-RELATED"/>
    <property type="match status" value="1"/>
</dbReference>
<dbReference type="EMBL" id="KN654423">
    <property type="protein sequence ID" value="KHN25485.1"/>
    <property type="molecule type" value="Genomic_DNA"/>
</dbReference>
<dbReference type="InterPro" id="IPR052343">
    <property type="entry name" value="Retrotransposon-Effector_Assoc"/>
</dbReference>
<dbReference type="PANTHER" id="PTHR46890:SF50">
    <property type="entry name" value="RNA-DIRECTED DNA POLYMERASE, EUKARYOTA, REVERSE TRANSCRIPTASE ZINC-BINDING DOMAIN PROTEIN-RELATED"/>
    <property type="match status" value="1"/>
</dbReference>
<gene>
    <name evidence="2" type="ORF">glysoja_049269</name>
</gene>
<feature type="non-terminal residue" evidence="2">
    <location>
        <position position="133"/>
    </location>
</feature>
<sequence length="133" mass="15086">FLDYMLFRLGFCLKWRKWISTYLQSATISILINGSPSKEFVPTRGLRQGDPLAPLIFNIVGEGITGMMREAVQKNLYRSFLVGKKKEATNILQYVDDTIFVGEAAWENVYVLKALLRGFELASGLKINFAKSQ</sequence>
<dbReference type="Pfam" id="PF00078">
    <property type="entry name" value="RVT_1"/>
    <property type="match status" value="1"/>
</dbReference>
<reference evidence="2" key="1">
    <citation type="submission" date="2014-07" db="EMBL/GenBank/DDBJ databases">
        <title>Identification of a novel salt tolerance gene in wild soybean by whole-genome sequencing.</title>
        <authorList>
            <person name="Lam H.-M."/>
            <person name="Qi X."/>
            <person name="Li M.-W."/>
            <person name="Liu X."/>
            <person name="Xie M."/>
            <person name="Ni M."/>
            <person name="Xu X."/>
        </authorList>
    </citation>
    <scope>NUCLEOTIDE SEQUENCE [LARGE SCALE GENOMIC DNA]</scope>
    <source>
        <tissue evidence="2">Root</tissue>
    </source>
</reference>
<dbReference type="EC" id="3.1.27.-" evidence="2"/>
<keyword evidence="2" id="KW-0378">Hydrolase</keyword>
<protein>
    <submittedName>
        <fullName evidence="2">Putative mitochondrial protein</fullName>
        <ecNumber evidence="2">3.1.27.-</ecNumber>
    </submittedName>
</protein>
<dbReference type="GO" id="GO:0016787">
    <property type="term" value="F:hydrolase activity"/>
    <property type="evidence" value="ECO:0007669"/>
    <property type="project" value="UniProtKB-KW"/>
</dbReference>
<name>A0A0B2QV76_GLYSO</name>
<evidence type="ECO:0000313" key="2">
    <source>
        <dbReference type="EMBL" id="KHN25485.1"/>
    </source>
</evidence>